<reference evidence="12 13" key="1">
    <citation type="submission" date="2025-04" db="UniProtKB">
        <authorList>
            <consortium name="RefSeq"/>
        </authorList>
    </citation>
    <scope>IDENTIFICATION</scope>
</reference>
<keyword evidence="11" id="KW-1185">Reference proteome</keyword>
<dbReference type="OrthoDB" id="777244at2759"/>
<feature type="transmembrane region" description="Helical" evidence="9">
    <location>
        <begin position="570"/>
        <end position="590"/>
    </location>
</feature>
<feature type="transmembrane region" description="Helical" evidence="9">
    <location>
        <begin position="172"/>
        <end position="192"/>
    </location>
</feature>
<evidence type="ECO:0000256" key="2">
    <source>
        <dbReference type="ARBA" id="ARBA00022475"/>
    </source>
</evidence>
<keyword evidence="7 9" id="KW-0472">Membrane</keyword>
<feature type="transmembrane region" description="Helical" evidence="9">
    <location>
        <begin position="280"/>
        <end position="299"/>
    </location>
</feature>
<accession>A0A8N4I6Y4</accession>
<evidence type="ECO:0000313" key="11">
    <source>
        <dbReference type="Proteomes" id="UP000504607"/>
    </source>
</evidence>
<feature type="transmembrane region" description="Helical" evidence="9">
    <location>
        <begin position="306"/>
        <end position="328"/>
    </location>
</feature>
<feature type="transmembrane region" description="Helical" evidence="9">
    <location>
        <begin position="542"/>
        <end position="564"/>
    </location>
</feature>
<evidence type="ECO:0000256" key="7">
    <source>
        <dbReference type="ARBA" id="ARBA00023136"/>
    </source>
</evidence>
<dbReference type="PANTHER" id="PTHR43486">
    <property type="entry name" value="LIPID II FLIPPASE MURJ-RELATED"/>
    <property type="match status" value="1"/>
</dbReference>
<feature type="transmembrane region" description="Helical" evidence="9">
    <location>
        <begin position="468"/>
        <end position="495"/>
    </location>
</feature>
<keyword evidence="10" id="KW-0732">Signal</keyword>
<feature type="transmembrane region" description="Helical" evidence="9">
    <location>
        <begin position="340"/>
        <end position="364"/>
    </location>
</feature>
<gene>
    <name evidence="12 13" type="primary">LOC105038782</name>
</gene>
<feature type="transmembrane region" description="Helical" evidence="9">
    <location>
        <begin position="647"/>
        <end position="674"/>
    </location>
</feature>
<feature type="transmembrane region" description="Helical" evidence="9">
    <location>
        <begin position="385"/>
        <end position="405"/>
    </location>
</feature>
<feature type="chain" id="PRO_5044693112" evidence="10">
    <location>
        <begin position="17"/>
        <end position="684"/>
    </location>
</feature>
<dbReference type="PANTHER" id="PTHR43486:SF1">
    <property type="entry name" value="LIPID II FLIPPASE MURJ-RELATED"/>
    <property type="match status" value="1"/>
</dbReference>
<keyword evidence="2" id="KW-1003">Cell membrane</keyword>
<dbReference type="InterPro" id="IPR004268">
    <property type="entry name" value="MurJ"/>
</dbReference>
<keyword evidence="4" id="KW-0133">Cell shape</keyword>
<evidence type="ECO:0000256" key="5">
    <source>
        <dbReference type="ARBA" id="ARBA00022984"/>
    </source>
</evidence>
<feature type="signal peptide" evidence="10">
    <location>
        <begin position="1"/>
        <end position="16"/>
    </location>
</feature>
<keyword evidence="5" id="KW-0573">Peptidoglycan synthesis</keyword>
<evidence type="ECO:0000313" key="13">
    <source>
        <dbReference type="RefSeq" id="XP_029118481.1"/>
    </source>
</evidence>
<proteinExistence type="predicted"/>
<evidence type="ECO:0000256" key="9">
    <source>
        <dbReference type="SAM" id="Phobius"/>
    </source>
</evidence>
<protein>
    <submittedName>
        <fullName evidence="12 13">Uncharacterized protein LOC105038782</fullName>
    </submittedName>
</protein>
<dbReference type="Pfam" id="PF03023">
    <property type="entry name" value="MurJ"/>
    <property type="match status" value="1"/>
</dbReference>
<evidence type="ECO:0000256" key="4">
    <source>
        <dbReference type="ARBA" id="ARBA00022960"/>
    </source>
</evidence>
<dbReference type="AlphaFoldDB" id="A0A8N4I6Y4"/>
<evidence type="ECO:0000256" key="1">
    <source>
        <dbReference type="ARBA" id="ARBA00004651"/>
    </source>
</evidence>
<evidence type="ECO:0000256" key="8">
    <source>
        <dbReference type="SAM" id="MobiDB-lite"/>
    </source>
</evidence>
<name>A0A8N4I6Y4_ELAGV</name>
<feature type="transmembrane region" description="Helical" evidence="9">
    <location>
        <begin position="231"/>
        <end position="250"/>
    </location>
</feature>
<feature type="transmembrane region" description="Helical" evidence="9">
    <location>
        <begin position="606"/>
        <end position="627"/>
    </location>
</feature>
<dbReference type="GO" id="GO:0005886">
    <property type="term" value="C:plasma membrane"/>
    <property type="evidence" value="ECO:0007669"/>
    <property type="project" value="UniProtKB-SubCell"/>
</dbReference>
<dbReference type="RefSeq" id="XP_029118480.1">
    <property type="nucleotide sequence ID" value="XM_029262647.1"/>
</dbReference>
<dbReference type="NCBIfam" id="TIGR01695">
    <property type="entry name" value="murJ_mviN"/>
    <property type="match status" value="1"/>
</dbReference>
<dbReference type="GO" id="GO:0008360">
    <property type="term" value="P:regulation of cell shape"/>
    <property type="evidence" value="ECO:0007669"/>
    <property type="project" value="UniProtKB-KW"/>
</dbReference>
<comment type="subcellular location">
    <subcellularLocation>
        <location evidence="1">Cell membrane</location>
        <topology evidence="1">Multi-pass membrane protein</topology>
    </subcellularLocation>
</comment>
<dbReference type="Proteomes" id="UP000504607">
    <property type="component" value="Chromosome 2"/>
</dbReference>
<sequence>MVGLLGFIAKLAGLRSLPLLNVAGALCPPCLLACTRTQEVLNPINPTNETLPKAMALAKTPALYPGNRSLPQAKTLSFPSLLQSKLHPCPNPSLKPIDALLGLSVAFSPAPLLHLRHRRGVRAPPRASSDPSTLEESFENPQKDATDGLLQRATLVGAATVASKILGLLREIVLAAVIGVGPVATAFNHAAVLPRFSASFLGGVNGPIHITVATTLSKLSKESRRQLTRKMLNIMFLIGGAFSALTYFYADGIIFLTAPGLQVLAEGKLIREMAVNQLKLMIPCILVSGSVAVGFGCLTAERENTYLALSPSITSIAVISSCVVYILMKGLSSSSMNSPLLGVFISSGASVGSLMQWIMQVMIHKNSESETKFISWKDFFNDKDVHKLFALMLPATLSSGLVQITSLTDLYFSSFIPGAAAGLSYAHLLTMAPLGILSSALILPLLPTFSRLTKHSSLASLKENLQKAILLCMVIILPITCTICVLAGPVISLLFQRLMFDSSASSFVSSLLRCYSISSPFWIIQELCAVVFYSLGDSNCPFLINVIAIFMNGILDWLSLSVFGLGAQGLALSTSCVSALSVLALLLLLSKKLGGIIDIREMRGPFLLLLVCCAISGFTTMLSYRMLQFFLSPISILRLFRLAELLSILLAGILGSSAFYCPLVFGQFPGVFLVDSLLKTLLNR</sequence>
<evidence type="ECO:0000256" key="6">
    <source>
        <dbReference type="ARBA" id="ARBA00022989"/>
    </source>
</evidence>
<evidence type="ECO:0000256" key="3">
    <source>
        <dbReference type="ARBA" id="ARBA00022692"/>
    </source>
</evidence>
<keyword evidence="6 9" id="KW-1133">Transmembrane helix</keyword>
<feature type="region of interest" description="Disordered" evidence="8">
    <location>
        <begin position="118"/>
        <end position="143"/>
    </location>
</feature>
<keyword evidence="3 9" id="KW-0812">Transmembrane</keyword>
<dbReference type="RefSeq" id="XP_029118481.1">
    <property type="nucleotide sequence ID" value="XM_029262648.1"/>
</dbReference>
<evidence type="ECO:0000256" key="10">
    <source>
        <dbReference type="SAM" id="SignalP"/>
    </source>
</evidence>
<evidence type="ECO:0000313" key="12">
    <source>
        <dbReference type="RefSeq" id="XP_029118480.1"/>
    </source>
</evidence>
<organism evidence="11 13">
    <name type="scientific">Elaeis guineensis var. tenera</name>
    <name type="common">Oil palm</name>
    <dbReference type="NCBI Taxonomy" id="51953"/>
    <lineage>
        <taxon>Eukaryota</taxon>
        <taxon>Viridiplantae</taxon>
        <taxon>Streptophyta</taxon>
        <taxon>Embryophyta</taxon>
        <taxon>Tracheophyta</taxon>
        <taxon>Spermatophyta</taxon>
        <taxon>Magnoliopsida</taxon>
        <taxon>Liliopsida</taxon>
        <taxon>Arecaceae</taxon>
        <taxon>Arecoideae</taxon>
        <taxon>Cocoseae</taxon>
        <taxon>Elaeidinae</taxon>
        <taxon>Elaeis</taxon>
    </lineage>
</organism>
<dbReference type="PRINTS" id="PR01806">
    <property type="entry name" value="VIRFACTRMVIN"/>
</dbReference>
<feature type="transmembrane region" description="Helical" evidence="9">
    <location>
        <begin position="425"/>
        <end position="447"/>
    </location>
</feature>